<name>A0A2V3VYU6_9BACI</name>
<evidence type="ECO:0000256" key="6">
    <source>
        <dbReference type="ARBA" id="ARBA00022989"/>
    </source>
</evidence>
<dbReference type="EMBL" id="QJJQ01000009">
    <property type="protein sequence ID" value="PXW85928.1"/>
    <property type="molecule type" value="Genomic_DNA"/>
</dbReference>
<evidence type="ECO:0000313" key="9">
    <source>
        <dbReference type="EMBL" id="PXW85928.1"/>
    </source>
</evidence>
<dbReference type="PANTHER" id="PTHR36838:SF1">
    <property type="entry name" value="SLR1864 PROTEIN"/>
    <property type="match status" value="1"/>
</dbReference>
<keyword evidence="10" id="KW-1185">Reference proteome</keyword>
<keyword evidence="3" id="KW-0813">Transport</keyword>
<dbReference type="GO" id="GO:0055085">
    <property type="term" value="P:transmembrane transport"/>
    <property type="evidence" value="ECO:0007669"/>
    <property type="project" value="InterPro"/>
</dbReference>
<feature type="transmembrane region" description="Helical" evidence="8">
    <location>
        <begin position="280"/>
        <end position="302"/>
    </location>
</feature>
<keyword evidence="6 8" id="KW-1133">Transmembrane helix</keyword>
<keyword evidence="5 8" id="KW-0812">Transmembrane</keyword>
<dbReference type="OrthoDB" id="527159at2"/>
<organism evidence="9 10">
    <name type="scientific">Pseudogracilibacillus auburnensis</name>
    <dbReference type="NCBI Taxonomy" id="1494959"/>
    <lineage>
        <taxon>Bacteria</taxon>
        <taxon>Bacillati</taxon>
        <taxon>Bacillota</taxon>
        <taxon>Bacilli</taxon>
        <taxon>Bacillales</taxon>
        <taxon>Bacillaceae</taxon>
        <taxon>Pseudogracilibacillus</taxon>
    </lineage>
</organism>
<sequence>MLELITILRDIILPVFIIMTIGYILQKKFSLDVQTLARLNIYFVVPAFIFVKLSSTEIAFNMFIKVLFFIGLFVFILYVLSFIVAHLLKLEHGKKVTFTNSIIFFNSGNYAVPVNDLVFRGDPFAMSIQVIVLMFQNIFIFSYGIFSLQSMSAGKLKAAFAYFKMPVMYAMIGGLIVNALNISVPGFIWVPANYIANAMIAIALLTLGAQVAQLKLTAGLGTVYFSLVLRLIAGPLVALGMIFVFGISGITAQALLIASSTPTAVNSAVIAQEYKNHPDLAAQIVLFSTLASAFTVTFFIYVGRMLFA</sequence>
<protein>
    <recommendedName>
        <fullName evidence="11">Permease</fullName>
    </recommendedName>
</protein>
<dbReference type="Gene3D" id="1.20.1530.20">
    <property type="match status" value="1"/>
</dbReference>
<feature type="transmembrane region" description="Helical" evidence="8">
    <location>
        <begin position="194"/>
        <end position="212"/>
    </location>
</feature>
<dbReference type="GO" id="GO:0005886">
    <property type="term" value="C:plasma membrane"/>
    <property type="evidence" value="ECO:0007669"/>
    <property type="project" value="UniProtKB-SubCell"/>
</dbReference>
<dbReference type="Pfam" id="PF03547">
    <property type="entry name" value="Mem_trans"/>
    <property type="match status" value="2"/>
</dbReference>
<feature type="transmembrane region" description="Helical" evidence="8">
    <location>
        <begin position="167"/>
        <end position="188"/>
    </location>
</feature>
<evidence type="ECO:0000256" key="3">
    <source>
        <dbReference type="ARBA" id="ARBA00022448"/>
    </source>
</evidence>
<dbReference type="InterPro" id="IPR038770">
    <property type="entry name" value="Na+/solute_symporter_sf"/>
</dbReference>
<feature type="transmembrane region" description="Helical" evidence="8">
    <location>
        <begin position="37"/>
        <end position="54"/>
    </location>
</feature>
<dbReference type="RefSeq" id="WP_110395892.1">
    <property type="nucleotide sequence ID" value="NZ_JBHUHB010000001.1"/>
</dbReference>
<feature type="transmembrane region" description="Helical" evidence="8">
    <location>
        <begin position="66"/>
        <end position="88"/>
    </location>
</feature>
<evidence type="ECO:0000256" key="8">
    <source>
        <dbReference type="SAM" id="Phobius"/>
    </source>
</evidence>
<evidence type="ECO:0008006" key="11">
    <source>
        <dbReference type="Google" id="ProtNLM"/>
    </source>
</evidence>
<dbReference type="AlphaFoldDB" id="A0A2V3VYU6"/>
<dbReference type="PANTHER" id="PTHR36838">
    <property type="entry name" value="AUXIN EFFLUX CARRIER FAMILY PROTEIN"/>
    <property type="match status" value="1"/>
</dbReference>
<evidence type="ECO:0000313" key="10">
    <source>
        <dbReference type="Proteomes" id="UP000247978"/>
    </source>
</evidence>
<comment type="subcellular location">
    <subcellularLocation>
        <location evidence="1">Cell membrane</location>
        <topology evidence="1">Multi-pass membrane protein</topology>
    </subcellularLocation>
</comment>
<feature type="transmembrane region" description="Helical" evidence="8">
    <location>
        <begin position="124"/>
        <end position="146"/>
    </location>
</feature>
<accession>A0A2V3VYU6</accession>
<keyword evidence="4" id="KW-1003">Cell membrane</keyword>
<feature type="transmembrane region" description="Helical" evidence="8">
    <location>
        <begin position="7"/>
        <end position="25"/>
    </location>
</feature>
<comment type="caution">
    <text evidence="9">The sequence shown here is derived from an EMBL/GenBank/DDBJ whole genome shotgun (WGS) entry which is preliminary data.</text>
</comment>
<dbReference type="Proteomes" id="UP000247978">
    <property type="component" value="Unassembled WGS sequence"/>
</dbReference>
<proteinExistence type="inferred from homology"/>
<gene>
    <name evidence="9" type="ORF">DFR56_10991</name>
</gene>
<keyword evidence="7 8" id="KW-0472">Membrane</keyword>
<evidence type="ECO:0000256" key="5">
    <source>
        <dbReference type="ARBA" id="ARBA00022692"/>
    </source>
</evidence>
<evidence type="ECO:0000256" key="2">
    <source>
        <dbReference type="ARBA" id="ARBA00010145"/>
    </source>
</evidence>
<reference evidence="9 10" key="1">
    <citation type="submission" date="2018-05" db="EMBL/GenBank/DDBJ databases">
        <title>Genomic Encyclopedia of Type Strains, Phase IV (KMG-IV): sequencing the most valuable type-strain genomes for metagenomic binning, comparative biology and taxonomic classification.</title>
        <authorList>
            <person name="Goeker M."/>
        </authorList>
    </citation>
    <scope>NUCLEOTIDE SEQUENCE [LARGE SCALE GENOMIC DNA]</scope>
    <source>
        <strain evidence="9 10">DSM 28556</strain>
    </source>
</reference>
<evidence type="ECO:0000256" key="1">
    <source>
        <dbReference type="ARBA" id="ARBA00004651"/>
    </source>
</evidence>
<evidence type="ECO:0000256" key="4">
    <source>
        <dbReference type="ARBA" id="ARBA00022475"/>
    </source>
</evidence>
<comment type="similarity">
    <text evidence="2">Belongs to the auxin efflux carrier (TC 2.A.69) family.</text>
</comment>
<evidence type="ECO:0000256" key="7">
    <source>
        <dbReference type="ARBA" id="ARBA00023136"/>
    </source>
</evidence>
<dbReference type="InterPro" id="IPR004776">
    <property type="entry name" value="Mem_transp_PIN-like"/>
</dbReference>